<protein>
    <submittedName>
        <fullName evidence="2">Sulfate transporter</fullName>
    </submittedName>
</protein>
<reference evidence="2 3" key="1">
    <citation type="submission" date="2016-06" db="EMBL/GenBank/DDBJ databases">
        <authorList>
            <person name="Kjaerup R.B."/>
            <person name="Dalgaard T.S."/>
            <person name="Juul-Madsen H.R."/>
        </authorList>
    </citation>
    <scope>NUCLEOTIDE SEQUENCE [LARGE SCALE GENOMIC DNA]</scope>
    <source>
        <strain evidence="2 3">1081914.2</strain>
    </source>
</reference>
<feature type="domain" description="STAS" evidence="1">
    <location>
        <begin position="11"/>
        <end position="124"/>
    </location>
</feature>
<comment type="caution">
    <text evidence="2">The sequence shown here is derived from an EMBL/GenBank/DDBJ whole genome shotgun (WGS) entry which is preliminary data.</text>
</comment>
<accession>A0A1A3CNZ9</accession>
<organism evidence="2 3">
    <name type="scientific">Mycobacterium asiaticum</name>
    <dbReference type="NCBI Taxonomy" id="1790"/>
    <lineage>
        <taxon>Bacteria</taxon>
        <taxon>Bacillati</taxon>
        <taxon>Actinomycetota</taxon>
        <taxon>Actinomycetes</taxon>
        <taxon>Mycobacteriales</taxon>
        <taxon>Mycobacteriaceae</taxon>
        <taxon>Mycobacterium</taxon>
    </lineage>
</organism>
<dbReference type="PROSITE" id="PS50801">
    <property type="entry name" value="STAS"/>
    <property type="match status" value="1"/>
</dbReference>
<dbReference type="STRING" id="1790.A5645_11110"/>
<dbReference type="Pfam" id="PF01740">
    <property type="entry name" value="STAS"/>
    <property type="match status" value="1"/>
</dbReference>
<dbReference type="SUPFAM" id="SSF52091">
    <property type="entry name" value="SpoIIaa-like"/>
    <property type="match status" value="1"/>
</dbReference>
<name>A0A1A3CNZ9_MYCAS</name>
<dbReference type="RefSeq" id="WP_065119973.1">
    <property type="nucleotide sequence ID" value="NZ_LZKQ01000070.1"/>
</dbReference>
<dbReference type="Gene3D" id="3.30.565.10">
    <property type="entry name" value="Histidine kinase-like ATPase, C-terminal domain"/>
    <property type="match status" value="1"/>
</dbReference>
<dbReference type="PANTHER" id="PTHR35526:SF3">
    <property type="entry name" value="ANTI-SIGMA-F FACTOR RSBW"/>
    <property type="match status" value="1"/>
</dbReference>
<dbReference type="PANTHER" id="PTHR35526">
    <property type="entry name" value="ANTI-SIGMA-F FACTOR RSBW-RELATED"/>
    <property type="match status" value="1"/>
</dbReference>
<dbReference type="Gene3D" id="3.30.750.24">
    <property type="entry name" value="STAS domain"/>
    <property type="match status" value="1"/>
</dbReference>
<proteinExistence type="predicted"/>
<evidence type="ECO:0000313" key="2">
    <source>
        <dbReference type="EMBL" id="OBI88640.1"/>
    </source>
</evidence>
<dbReference type="InterPro" id="IPR050267">
    <property type="entry name" value="Anti-sigma-factor_SerPK"/>
</dbReference>
<evidence type="ECO:0000313" key="3">
    <source>
        <dbReference type="Proteomes" id="UP000093795"/>
    </source>
</evidence>
<dbReference type="OrthoDB" id="4327509at2"/>
<dbReference type="CDD" id="cd07043">
    <property type="entry name" value="STAS_anti-anti-sigma_factors"/>
    <property type="match status" value="1"/>
</dbReference>
<dbReference type="CDD" id="cd16936">
    <property type="entry name" value="HATPase_RsbW-like"/>
    <property type="match status" value="1"/>
</dbReference>
<dbReference type="EMBL" id="LZKQ01000070">
    <property type="protein sequence ID" value="OBI88640.1"/>
    <property type="molecule type" value="Genomic_DNA"/>
</dbReference>
<evidence type="ECO:0000259" key="1">
    <source>
        <dbReference type="PROSITE" id="PS50801"/>
    </source>
</evidence>
<dbReference type="InterPro" id="IPR002645">
    <property type="entry name" value="STAS_dom"/>
</dbReference>
<dbReference type="Proteomes" id="UP000093795">
    <property type="component" value="Unassembled WGS sequence"/>
</dbReference>
<dbReference type="AlphaFoldDB" id="A0A1A3CNZ9"/>
<dbReference type="eggNOG" id="COG1366">
    <property type="taxonomic scope" value="Bacteria"/>
</dbReference>
<gene>
    <name evidence="2" type="ORF">A9X01_14670</name>
</gene>
<dbReference type="InterPro" id="IPR036513">
    <property type="entry name" value="STAS_dom_sf"/>
</dbReference>
<sequence>MSAVAESSSSLVLASRTEQSVVVLTAEGVLDAGNSAELRDSITKATLDVPTAVIVDVSALEVPDDAAWSLFVSARWQLDTRPDVPIVLVSANRAARDVIARSGVTDFMPVFPTEKGAMKAVAKLGRRKLQHAQTKLAANVTSLRESRQLVREWLTTWSKPGLIPVALVVVNVFIENVLEHTGSDPVMRIECEGQTATIAVSDGSSAPAVRLDSPTKGIDVSGLAIVEALSRAWGSTPTSSGKTVWAVIGPENQL</sequence>
<dbReference type="InterPro" id="IPR036890">
    <property type="entry name" value="HATPase_C_sf"/>
</dbReference>